<evidence type="ECO:0000256" key="1">
    <source>
        <dbReference type="ARBA" id="ARBA00008791"/>
    </source>
</evidence>
<keyword evidence="4" id="KW-1185">Reference proteome</keyword>
<evidence type="ECO:0000259" key="2">
    <source>
        <dbReference type="Pfam" id="PF00582"/>
    </source>
</evidence>
<dbReference type="EMBL" id="RCUX01000006">
    <property type="protein sequence ID" value="RLP75769.1"/>
    <property type="molecule type" value="Genomic_DNA"/>
</dbReference>
<protein>
    <submittedName>
        <fullName evidence="3">Universal stress protein</fullName>
    </submittedName>
</protein>
<dbReference type="InterPro" id="IPR006016">
    <property type="entry name" value="UspA"/>
</dbReference>
<feature type="domain" description="UspA" evidence="2">
    <location>
        <begin position="151"/>
        <end position="283"/>
    </location>
</feature>
<dbReference type="Gene3D" id="3.40.50.12370">
    <property type="match status" value="1"/>
</dbReference>
<dbReference type="RefSeq" id="WP_121648679.1">
    <property type="nucleotide sequence ID" value="NZ_RCUX01000006.1"/>
</dbReference>
<dbReference type="CDD" id="cd00293">
    <property type="entry name" value="USP-like"/>
    <property type="match status" value="2"/>
</dbReference>
<comment type="similarity">
    <text evidence="1">Belongs to the universal stress protein A family.</text>
</comment>
<evidence type="ECO:0000313" key="4">
    <source>
        <dbReference type="Proteomes" id="UP000272503"/>
    </source>
</evidence>
<proteinExistence type="inferred from homology"/>
<comment type="caution">
    <text evidence="3">The sequence shown here is derived from an EMBL/GenBank/DDBJ whole genome shotgun (WGS) entry which is preliminary data.</text>
</comment>
<dbReference type="PANTHER" id="PTHR46268:SF6">
    <property type="entry name" value="UNIVERSAL STRESS PROTEIN UP12"/>
    <property type="match status" value="1"/>
</dbReference>
<dbReference type="Proteomes" id="UP000272503">
    <property type="component" value="Unassembled WGS sequence"/>
</dbReference>
<dbReference type="SUPFAM" id="SSF52402">
    <property type="entry name" value="Adenine nucleotide alpha hydrolases-like"/>
    <property type="match status" value="2"/>
</dbReference>
<dbReference type="PANTHER" id="PTHR46268">
    <property type="entry name" value="STRESS RESPONSE PROTEIN NHAX"/>
    <property type="match status" value="1"/>
</dbReference>
<organism evidence="3 4">
    <name type="scientific">Mycetocola tolaasinivorans</name>
    <dbReference type="NCBI Taxonomy" id="76635"/>
    <lineage>
        <taxon>Bacteria</taxon>
        <taxon>Bacillati</taxon>
        <taxon>Actinomycetota</taxon>
        <taxon>Actinomycetes</taxon>
        <taxon>Micrococcales</taxon>
        <taxon>Microbacteriaceae</taxon>
        <taxon>Mycetocola</taxon>
    </lineage>
</organism>
<reference evidence="3 4" key="1">
    <citation type="submission" date="2018-10" db="EMBL/GenBank/DDBJ databases">
        <authorList>
            <person name="Li J."/>
        </authorList>
    </citation>
    <scope>NUCLEOTIDE SEQUENCE [LARGE SCALE GENOMIC DNA]</scope>
    <source>
        <strain evidence="3 4">IF 016277</strain>
    </source>
</reference>
<feature type="domain" description="UspA" evidence="2">
    <location>
        <begin position="4"/>
        <end position="135"/>
    </location>
</feature>
<accession>A0A3L7A645</accession>
<dbReference type="Pfam" id="PF00582">
    <property type="entry name" value="Usp"/>
    <property type="match status" value="2"/>
</dbReference>
<sequence length="294" mass="30622">MRYVVGYTNTPQGADALALAARLARSRGADLDLVLVLDREERNQLVPTSPGFNLYKHQLAESWLVQAIATLPAGIEARHHVVYAESFSEGLILAAEELNVRAIIVGAGGGIFGRFSVGSVANALLHSSPVPVALAPAGFAETADPNAVLTRVTAAIGLRAGAQNVLNAAVNLAGTAKIPLRLLSVVALDAPEGAEDPEAQARAHAHAEAVQAGAREALPADIEVTTEIVTGKRIEDAVLSVEWDPNEIVLVGSSRLARPAHLFIGSTASKMLRELPVPMSVVPRDSVLSQGAGS</sequence>
<name>A0A3L7A645_9MICO</name>
<evidence type="ECO:0000313" key="3">
    <source>
        <dbReference type="EMBL" id="RLP75769.1"/>
    </source>
</evidence>
<dbReference type="OrthoDB" id="5242641at2"/>
<gene>
    <name evidence="3" type="ORF">D9V32_09555</name>
</gene>
<dbReference type="AlphaFoldDB" id="A0A3L7A645"/>